<comment type="similarity">
    <text evidence="2">Belongs to the multi antimicrobial extrusion (MATE) (TC 2.A.66.1) family.</text>
</comment>
<evidence type="ECO:0000256" key="3">
    <source>
        <dbReference type="ARBA" id="ARBA00022692"/>
    </source>
</evidence>
<keyword evidence="4 6" id="KW-1133">Transmembrane helix</keyword>
<evidence type="ECO:0000313" key="8">
    <source>
        <dbReference type="EMBL" id="CUQ42094.1"/>
    </source>
</evidence>
<evidence type="ECO:0000313" key="11">
    <source>
        <dbReference type="Proteomes" id="UP000095657"/>
    </source>
</evidence>
<comment type="subcellular location">
    <subcellularLocation>
        <location evidence="1">Membrane</location>
        <topology evidence="1">Multi-pass membrane protein</topology>
    </subcellularLocation>
</comment>
<feature type="transmembrane region" description="Helical" evidence="6">
    <location>
        <begin position="243"/>
        <end position="262"/>
    </location>
</feature>
<evidence type="ECO:0000313" key="7">
    <source>
        <dbReference type="EMBL" id="CUP87114.1"/>
    </source>
</evidence>
<dbReference type="InterPro" id="IPR002528">
    <property type="entry name" value="MATE_fam"/>
</dbReference>
<dbReference type="RefSeq" id="WP_055173079.1">
    <property type="nucleotide sequence ID" value="NZ_CP081920.1"/>
</dbReference>
<dbReference type="CDD" id="cd13136">
    <property type="entry name" value="MATE_DinF_like"/>
    <property type="match status" value="1"/>
</dbReference>
<dbReference type="STRING" id="47678.ERS852494_03284"/>
<evidence type="ECO:0000313" key="9">
    <source>
        <dbReference type="EMBL" id="KAA5474269.1"/>
    </source>
</evidence>
<feature type="transmembrane region" description="Helical" evidence="6">
    <location>
        <begin position="162"/>
        <end position="185"/>
    </location>
</feature>
<gene>
    <name evidence="7" type="ORF">ERS852494_03284</name>
    <name evidence="8" type="ORF">ERS852558_03200</name>
    <name evidence="9" type="ORF">F2Y39_16925</name>
    <name evidence="10" type="ORF">Q4469_12255</name>
</gene>
<reference evidence="11 12" key="1">
    <citation type="submission" date="2015-09" db="EMBL/GenBank/DDBJ databases">
        <authorList>
            <consortium name="Pathogen Informatics"/>
        </authorList>
    </citation>
    <scope>NUCLEOTIDE SEQUENCE [LARGE SCALE GENOMIC DNA]</scope>
    <source>
        <strain evidence="7 11">2789STDY5834880</strain>
        <strain evidence="8 12">2789STDY5834946</strain>
    </source>
</reference>
<keyword evidence="5 6" id="KW-0472">Membrane</keyword>
<evidence type="ECO:0000313" key="12">
    <source>
        <dbReference type="Proteomes" id="UP000095725"/>
    </source>
</evidence>
<feature type="transmembrane region" description="Helical" evidence="6">
    <location>
        <begin position="316"/>
        <end position="334"/>
    </location>
</feature>
<evidence type="ECO:0000256" key="2">
    <source>
        <dbReference type="ARBA" id="ARBA00010199"/>
    </source>
</evidence>
<feature type="transmembrane region" description="Helical" evidence="6">
    <location>
        <begin position="133"/>
        <end position="155"/>
    </location>
</feature>
<dbReference type="GO" id="GO:0005886">
    <property type="term" value="C:plasma membrane"/>
    <property type="evidence" value="ECO:0007669"/>
    <property type="project" value="TreeGrafter"/>
</dbReference>
<protein>
    <submittedName>
        <fullName evidence="8">DNA-damage-inducible protein F</fullName>
    </submittedName>
    <submittedName>
        <fullName evidence="9">MATE family efflux transporter</fullName>
    </submittedName>
</protein>
<dbReference type="PANTHER" id="PTHR42893">
    <property type="entry name" value="PROTEIN DETOXIFICATION 44, CHLOROPLASTIC-RELATED"/>
    <property type="match status" value="1"/>
</dbReference>
<evidence type="ECO:0000256" key="1">
    <source>
        <dbReference type="ARBA" id="ARBA00004141"/>
    </source>
</evidence>
<dbReference type="NCBIfam" id="TIGR00797">
    <property type="entry name" value="matE"/>
    <property type="match status" value="1"/>
</dbReference>
<dbReference type="AlphaFoldDB" id="A0A174W4L1"/>
<dbReference type="Pfam" id="PF01554">
    <property type="entry name" value="MatE"/>
    <property type="match status" value="2"/>
</dbReference>
<dbReference type="Proteomes" id="UP001170023">
    <property type="component" value="Unassembled WGS sequence"/>
</dbReference>
<feature type="transmembrane region" description="Helical" evidence="6">
    <location>
        <begin position="191"/>
        <end position="212"/>
    </location>
</feature>
<evidence type="ECO:0000256" key="6">
    <source>
        <dbReference type="SAM" id="Phobius"/>
    </source>
</evidence>
<dbReference type="EMBL" id="CZAI01000008">
    <property type="protein sequence ID" value="CUP87114.1"/>
    <property type="molecule type" value="Genomic_DNA"/>
</dbReference>
<feature type="transmembrane region" description="Helical" evidence="6">
    <location>
        <begin position="410"/>
        <end position="430"/>
    </location>
</feature>
<feature type="transmembrane region" description="Helical" evidence="6">
    <location>
        <begin position="354"/>
        <end position="372"/>
    </location>
</feature>
<dbReference type="GO" id="GO:0015297">
    <property type="term" value="F:antiporter activity"/>
    <property type="evidence" value="ECO:0007669"/>
    <property type="project" value="InterPro"/>
</dbReference>
<organism evidence="8 12">
    <name type="scientific">Bacteroides caccae</name>
    <dbReference type="NCBI Taxonomy" id="47678"/>
    <lineage>
        <taxon>Bacteria</taxon>
        <taxon>Pseudomonadati</taxon>
        <taxon>Bacteroidota</taxon>
        <taxon>Bacteroidia</taxon>
        <taxon>Bacteroidales</taxon>
        <taxon>Bacteroidaceae</taxon>
        <taxon>Bacteroides</taxon>
    </lineage>
</organism>
<reference evidence="10" key="3">
    <citation type="submission" date="2023-07" db="EMBL/GenBank/DDBJ databases">
        <title>Whole Genome Sequencing of Colonoscopy isolates.</title>
        <authorList>
            <person name="Surve S.V."/>
            <person name="Valls R.A."/>
            <person name="Barrak K.E."/>
            <person name="Gardner T.B."/>
            <person name="O'Toole G.A."/>
        </authorList>
    </citation>
    <scope>NUCLEOTIDE SEQUENCE</scope>
    <source>
        <strain evidence="10">GP0119</strain>
    </source>
</reference>
<dbReference type="Proteomes" id="UP000427825">
    <property type="component" value="Unassembled WGS sequence"/>
</dbReference>
<evidence type="ECO:0000256" key="4">
    <source>
        <dbReference type="ARBA" id="ARBA00022989"/>
    </source>
</evidence>
<dbReference type="InterPro" id="IPR044644">
    <property type="entry name" value="DinF-like"/>
</dbReference>
<feature type="transmembrane region" description="Helical" evidence="6">
    <location>
        <begin position="45"/>
        <end position="69"/>
    </location>
</feature>
<keyword evidence="3 6" id="KW-0812">Transmembrane</keyword>
<accession>A0A174W4L1</accession>
<feature type="transmembrane region" description="Helical" evidence="6">
    <location>
        <begin position="12"/>
        <end position="33"/>
    </location>
</feature>
<dbReference type="PANTHER" id="PTHR42893:SF46">
    <property type="entry name" value="PROTEIN DETOXIFICATION 44, CHLOROPLASTIC"/>
    <property type="match status" value="1"/>
</dbReference>
<evidence type="ECO:0000313" key="10">
    <source>
        <dbReference type="EMBL" id="MDO6358447.1"/>
    </source>
</evidence>
<sequence length="442" mass="49492">MINIKLYSENRRILQIAIPSIISNITVPLLGLIDVTIVGHLGSPAYIGAIAVGGMLFNIIYWIFGFLRMGTSGMTSQAYGQHDLNEITRLLLRSVGVGLSIAICLLILQYPILKLAFTFIQTTPEVEQLATTYFYICIWGAPAMLGLYGFAGWFIGMQNSRFPMYIAITQNIVNITASLCLVYLLDMKVAGVATGTLIAQYAGFIMAILLYIRYYSKLRKRIAWREIWQKQAMYRFFQVNRDIFFRTLCLVIVTMFFTSAGAAQGEIVLAVNTLLMQLFTLFSYIMDGFAYAGEALAGRYIGARNQPALRNTVNHLFYWGVGLSAAFTLLYAIGGKGFLELLTNDTSVINASDTYFYWALAIPLAGFSAFLWDGVFIGTTATRSMLYSMLIASASFFLVYYAFHDFLGNHALWLAFLIYLSLRGIVQTFIGRQIVRKVIVPQ</sequence>
<dbReference type="GO" id="GO:0042910">
    <property type="term" value="F:xenobiotic transmembrane transporter activity"/>
    <property type="evidence" value="ECO:0007669"/>
    <property type="project" value="InterPro"/>
</dbReference>
<reference evidence="9 13" key="2">
    <citation type="journal article" date="2019" name="Nat. Med.">
        <title>A library of human gut bacterial isolates paired with longitudinal multiomics data enables mechanistic microbiome research.</title>
        <authorList>
            <person name="Poyet M."/>
            <person name="Groussin M."/>
            <person name="Gibbons S.M."/>
            <person name="Avila-Pacheco J."/>
            <person name="Jiang X."/>
            <person name="Kearney S.M."/>
            <person name="Perrotta A.R."/>
            <person name="Berdy B."/>
            <person name="Zhao S."/>
            <person name="Lieberman T.D."/>
            <person name="Swanson P.K."/>
            <person name="Smith M."/>
            <person name="Roesemann S."/>
            <person name="Alexander J.E."/>
            <person name="Rich S.A."/>
            <person name="Livny J."/>
            <person name="Vlamakis H."/>
            <person name="Clish C."/>
            <person name="Bullock K."/>
            <person name="Deik A."/>
            <person name="Scott J."/>
            <person name="Pierce K.A."/>
            <person name="Xavier R.J."/>
            <person name="Alm E.J."/>
        </authorList>
    </citation>
    <scope>NUCLEOTIDE SEQUENCE [LARGE SCALE GENOMIC DNA]</scope>
    <source>
        <strain evidence="9 13">BIOML-A25</strain>
    </source>
</reference>
<feature type="transmembrane region" description="Helical" evidence="6">
    <location>
        <begin position="384"/>
        <end position="404"/>
    </location>
</feature>
<evidence type="ECO:0000256" key="5">
    <source>
        <dbReference type="ARBA" id="ARBA00023136"/>
    </source>
</evidence>
<name>A0A174W4L1_9BACE</name>
<dbReference type="Proteomes" id="UP000095725">
    <property type="component" value="Unassembled WGS sequence"/>
</dbReference>
<proteinExistence type="inferred from homology"/>
<dbReference type="Proteomes" id="UP000095657">
    <property type="component" value="Unassembled WGS sequence"/>
</dbReference>
<dbReference type="EMBL" id="VVYJ01000010">
    <property type="protein sequence ID" value="KAA5474269.1"/>
    <property type="molecule type" value="Genomic_DNA"/>
</dbReference>
<feature type="transmembrane region" description="Helical" evidence="6">
    <location>
        <begin position="274"/>
        <end position="296"/>
    </location>
</feature>
<dbReference type="EMBL" id="CZBL01000014">
    <property type="protein sequence ID" value="CUQ42094.1"/>
    <property type="molecule type" value="Genomic_DNA"/>
</dbReference>
<evidence type="ECO:0000313" key="13">
    <source>
        <dbReference type="Proteomes" id="UP000427825"/>
    </source>
</evidence>
<dbReference type="EMBL" id="JAUONL010000009">
    <property type="protein sequence ID" value="MDO6358447.1"/>
    <property type="molecule type" value="Genomic_DNA"/>
</dbReference>
<feature type="transmembrane region" description="Helical" evidence="6">
    <location>
        <begin position="90"/>
        <end position="113"/>
    </location>
</feature>